<gene>
    <name evidence="2" type="ORF">PLOB_00030199</name>
</gene>
<evidence type="ECO:0000313" key="3">
    <source>
        <dbReference type="Proteomes" id="UP001159405"/>
    </source>
</evidence>
<evidence type="ECO:0000256" key="1">
    <source>
        <dbReference type="SAM" id="Phobius"/>
    </source>
</evidence>
<feature type="non-terminal residue" evidence="2">
    <location>
        <position position="115"/>
    </location>
</feature>
<reference evidence="2 3" key="1">
    <citation type="submission" date="2022-05" db="EMBL/GenBank/DDBJ databases">
        <authorList>
            <consortium name="Genoscope - CEA"/>
            <person name="William W."/>
        </authorList>
    </citation>
    <scope>NUCLEOTIDE SEQUENCE [LARGE SCALE GENOMIC DNA]</scope>
</reference>
<dbReference type="Proteomes" id="UP001159405">
    <property type="component" value="Unassembled WGS sequence"/>
</dbReference>
<keyword evidence="1" id="KW-1133">Transmembrane helix</keyword>
<evidence type="ECO:0000313" key="2">
    <source>
        <dbReference type="EMBL" id="CAH3184377.1"/>
    </source>
</evidence>
<organism evidence="2 3">
    <name type="scientific">Porites lobata</name>
    <dbReference type="NCBI Taxonomy" id="104759"/>
    <lineage>
        <taxon>Eukaryota</taxon>
        <taxon>Metazoa</taxon>
        <taxon>Cnidaria</taxon>
        <taxon>Anthozoa</taxon>
        <taxon>Hexacorallia</taxon>
        <taxon>Scleractinia</taxon>
        <taxon>Fungiina</taxon>
        <taxon>Poritidae</taxon>
        <taxon>Porites</taxon>
    </lineage>
</organism>
<feature type="transmembrane region" description="Helical" evidence="1">
    <location>
        <begin position="60"/>
        <end position="80"/>
    </location>
</feature>
<accession>A0ABN8S2I9</accession>
<sequence length="115" mass="13309">MGLYLERDDCQKRPFKTAWRTEIFEIIKANSKPMEEPSESAAVERSSSLFDANSPMFHNSIYTCIGLLLFLSACGIIRDYDYIRHWKKKAEMEVLADELELVGWAWVRNGKKESG</sequence>
<keyword evidence="1" id="KW-0812">Transmembrane</keyword>
<keyword evidence="1" id="KW-0472">Membrane</keyword>
<name>A0ABN8S2I9_9CNID</name>
<comment type="caution">
    <text evidence="2">The sequence shown here is derived from an EMBL/GenBank/DDBJ whole genome shotgun (WGS) entry which is preliminary data.</text>
</comment>
<dbReference type="EMBL" id="CALNXK010000385">
    <property type="protein sequence ID" value="CAH3184377.1"/>
    <property type="molecule type" value="Genomic_DNA"/>
</dbReference>
<keyword evidence="3" id="KW-1185">Reference proteome</keyword>
<protein>
    <submittedName>
        <fullName evidence="2">Uncharacterized protein</fullName>
    </submittedName>
</protein>
<proteinExistence type="predicted"/>